<keyword evidence="2" id="KW-0472">Membrane</keyword>
<comment type="caution">
    <text evidence="3">The sequence shown here is derived from an EMBL/GenBank/DDBJ whole genome shotgun (WGS) entry which is preliminary data.</text>
</comment>
<keyword evidence="4" id="KW-1185">Reference proteome</keyword>
<proteinExistence type="predicted"/>
<feature type="transmembrane region" description="Helical" evidence="2">
    <location>
        <begin position="6"/>
        <end position="26"/>
    </location>
</feature>
<feature type="compositionally biased region" description="Basic and acidic residues" evidence="1">
    <location>
        <begin position="92"/>
        <end position="101"/>
    </location>
</feature>
<evidence type="ECO:0000256" key="2">
    <source>
        <dbReference type="SAM" id="Phobius"/>
    </source>
</evidence>
<keyword evidence="2" id="KW-0812">Transmembrane</keyword>
<evidence type="ECO:0000313" key="4">
    <source>
        <dbReference type="Proteomes" id="UP001493487"/>
    </source>
</evidence>
<reference evidence="3 4" key="1">
    <citation type="journal article" date="2023" name="Genome Announc.">
        <title>Pan-Genome Analyses of the Genus Cohnella and Proposal of the Novel Species Cohnella silvisoli sp. nov., Isolated from Forest Soil.</title>
        <authorList>
            <person name="Wang C."/>
            <person name="Mao L."/>
            <person name="Bao G."/>
            <person name="Zhu H."/>
        </authorList>
    </citation>
    <scope>NUCLEOTIDE SEQUENCE [LARGE SCALE GENOMIC DNA]</scope>
    <source>
        <strain evidence="3 4">NL03-T5-1</strain>
    </source>
</reference>
<name>A0ABV1KV22_9BACL</name>
<dbReference type="EMBL" id="JASKHM010000008">
    <property type="protein sequence ID" value="MEQ4483841.1"/>
    <property type="molecule type" value="Genomic_DNA"/>
</dbReference>
<protein>
    <submittedName>
        <fullName evidence="3">Uncharacterized protein</fullName>
    </submittedName>
</protein>
<dbReference type="RefSeq" id="WP_232185996.1">
    <property type="nucleotide sequence ID" value="NZ_JAIOAP010000007.1"/>
</dbReference>
<gene>
    <name evidence="3" type="ORF">QJS35_15705</name>
</gene>
<sequence>MEQLISFVMKNLGIVIFVIGIIYALFFRKSPLERPPNRMPDFGGGGQQRRRGPGESRPPVAPTSQPEPVEARFPAPQRQTPPPAPRQQPVRLETRLPEPRSEINPTSSYTFVETEDMYAIEAQPKRAARSQTKATASSHSMRSDAPLLARDDLKRAVLWAEILGPPRARRPYRR</sequence>
<feature type="compositionally biased region" description="Polar residues" evidence="1">
    <location>
        <begin position="129"/>
        <end position="140"/>
    </location>
</feature>
<feature type="region of interest" description="Disordered" evidence="1">
    <location>
        <begin position="33"/>
        <end position="110"/>
    </location>
</feature>
<dbReference type="Proteomes" id="UP001493487">
    <property type="component" value="Unassembled WGS sequence"/>
</dbReference>
<evidence type="ECO:0000256" key="1">
    <source>
        <dbReference type="SAM" id="MobiDB-lite"/>
    </source>
</evidence>
<organism evidence="3 4">
    <name type="scientific">Cohnella silvisoli</name>
    <dbReference type="NCBI Taxonomy" id="2873699"/>
    <lineage>
        <taxon>Bacteria</taxon>
        <taxon>Bacillati</taxon>
        <taxon>Bacillota</taxon>
        <taxon>Bacilli</taxon>
        <taxon>Bacillales</taxon>
        <taxon>Paenibacillaceae</taxon>
        <taxon>Cohnella</taxon>
    </lineage>
</organism>
<feature type="region of interest" description="Disordered" evidence="1">
    <location>
        <begin position="123"/>
        <end position="147"/>
    </location>
</feature>
<accession>A0ABV1KV22</accession>
<keyword evidence="2" id="KW-1133">Transmembrane helix</keyword>
<evidence type="ECO:0000313" key="3">
    <source>
        <dbReference type="EMBL" id="MEQ4483841.1"/>
    </source>
</evidence>